<dbReference type="InterPro" id="IPR002182">
    <property type="entry name" value="NB-ARC"/>
</dbReference>
<protein>
    <recommendedName>
        <fullName evidence="4">TIR domain-containing protein</fullName>
    </recommendedName>
</protein>
<feature type="transmembrane region" description="Helical" evidence="3">
    <location>
        <begin position="835"/>
        <end position="855"/>
    </location>
</feature>
<dbReference type="Pfam" id="PF00931">
    <property type="entry name" value="NB-ARC"/>
    <property type="match status" value="1"/>
</dbReference>
<dbReference type="SUPFAM" id="SSF52540">
    <property type="entry name" value="P-loop containing nucleoside triphosphate hydrolases"/>
    <property type="match status" value="1"/>
</dbReference>
<dbReference type="PROSITE" id="PS50104">
    <property type="entry name" value="TIR"/>
    <property type="match status" value="1"/>
</dbReference>
<dbReference type="GO" id="GO:0043531">
    <property type="term" value="F:ADP binding"/>
    <property type="evidence" value="ECO:0007669"/>
    <property type="project" value="InterPro"/>
</dbReference>
<dbReference type="PANTHER" id="PTHR11017:SF263">
    <property type="entry name" value="ADP-RIBOSYL CYCLASE_CYCLIC ADP-RIBOSE HYDROLASE"/>
    <property type="match status" value="1"/>
</dbReference>
<dbReference type="SUPFAM" id="SSF52058">
    <property type="entry name" value="L domain-like"/>
    <property type="match status" value="1"/>
</dbReference>
<evidence type="ECO:0000313" key="5">
    <source>
        <dbReference type="EMBL" id="KRH12256.1"/>
    </source>
</evidence>
<dbReference type="Pfam" id="PF07725">
    <property type="entry name" value="LRR_3"/>
    <property type="match status" value="1"/>
</dbReference>
<keyword evidence="1" id="KW-0433">Leucine-rich repeat</keyword>
<organism evidence="5">
    <name type="scientific">Glycine max</name>
    <name type="common">Soybean</name>
    <name type="synonym">Glycine hispida</name>
    <dbReference type="NCBI Taxonomy" id="3847"/>
    <lineage>
        <taxon>Eukaryota</taxon>
        <taxon>Viridiplantae</taxon>
        <taxon>Streptophyta</taxon>
        <taxon>Embryophyta</taxon>
        <taxon>Tracheophyta</taxon>
        <taxon>Spermatophyta</taxon>
        <taxon>Magnoliopsida</taxon>
        <taxon>eudicotyledons</taxon>
        <taxon>Gunneridae</taxon>
        <taxon>Pentapetalae</taxon>
        <taxon>rosids</taxon>
        <taxon>fabids</taxon>
        <taxon>Fabales</taxon>
        <taxon>Fabaceae</taxon>
        <taxon>Papilionoideae</taxon>
        <taxon>50 kb inversion clade</taxon>
        <taxon>NPAAA clade</taxon>
        <taxon>indigoferoid/millettioid clade</taxon>
        <taxon>Phaseoleae</taxon>
        <taxon>Glycine</taxon>
        <taxon>Glycine subgen. Soja</taxon>
    </lineage>
</organism>
<evidence type="ECO:0000259" key="4">
    <source>
        <dbReference type="PROSITE" id="PS50104"/>
    </source>
</evidence>
<keyword evidence="7" id="KW-1185">Reference proteome</keyword>
<dbReference type="EMBL" id="CM000848">
    <property type="protein sequence ID" value="KRH12256.1"/>
    <property type="molecule type" value="Genomic_DNA"/>
</dbReference>
<keyword evidence="2" id="KW-0677">Repeat</keyword>
<proteinExistence type="predicted"/>
<dbReference type="Gene3D" id="3.40.50.10140">
    <property type="entry name" value="Toll/interleukin-1 receptor homology (TIR) domain"/>
    <property type="match status" value="1"/>
</dbReference>
<dbReference type="Proteomes" id="UP000008827">
    <property type="component" value="Chromosome 15"/>
</dbReference>
<dbReference type="Gene3D" id="3.40.50.300">
    <property type="entry name" value="P-loop containing nucleotide triphosphate hydrolases"/>
    <property type="match status" value="1"/>
</dbReference>
<dbReference type="InterPro" id="IPR000157">
    <property type="entry name" value="TIR_dom"/>
</dbReference>
<dbReference type="Gramene" id="KRH12256">
    <property type="protein sequence ID" value="KRH12256"/>
    <property type="gene ID" value="GLYMA_15G162700"/>
</dbReference>
<dbReference type="InterPro" id="IPR027417">
    <property type="entry name" value="P-loop_NTPase"/>
</dbReference>
<dbReference type="GO" id="GO:0006952">
    <property type="term" value="P:defense response"/>
    <property type="evidence" value="ECO:0007669"/>
    <property type="project" value="InterPro"/>
</dbReference>
<dbReference type="Pfam" id="PF01582">
    <property type="entry name" value="TIR"/>
    <property type="match status" value="1"/>
</dbReference>
<dbReference type="AlphaFoldDB" id="A0A0R0G1P9"/>
<keyword evidence="3" id="KW-0812">Transmembrane</keyword>
<keyword evidence="3" id="KW-1133">Transmembrane helix</keyword>
<dbReference type="PANTHER" id="PTHR11017">
    <property type="entry name" value="LEUCINE-RICH REPEAT-CONTAINING PROTEIN"/>
    <property type="match status" value="1"/>
</dbReference>
<reference evidence="5 6" key="1">
    <citation type="journal article" date="2010" name="Nature">
        <title>Genome sequence of the palaeopolyploid soybean.</title>
        <authorList>
            <person name="Schmutz J."/>
            <person name="Cannon S.B."/>
            <person name="Schlueter J."/>
            <person name="Ma J."/>
            <person name="Mitros T."/>
            <person name="Nelson W."/>
            <person name="Hyten D.L."/>
            <person name="Song Q."/>
            <person name="Thelen J.J."/>
            <person name="Cheng J."/>
            <person name="Xu D."/>
            <person name="Hellsten U."/>
            <person name="May G.D."/>
            <person name="Yu Y."/>
            <person name="Sakurai T."/>
            <person name="Umezawa T."/>
            <person name="Bhattacharyya M.K."/>
            <person name="Sandhu D."/>
            <person name="Valliyodan B."/>
            <person name="Lindquist E."/>
            <person name="Peto M."/>
            <person name="Grant D."/>
            <person name="Shu S."/>
            <person name="Goodstein D."/>
            <person name="Barry K."/>
            <person name="Futrell-Griggs M."/>
            <person name="Abernathy B."/>
            <person name="Du J."/>
            <person name="Tian Z."/>
            <person name="Zhu L."/>
            <person name="Gill N."/>
            <person name="Joshi T."/>
            <person name="Libault M."/>
            <person name="Sethuraman A."/>
            <person name="Zhang X.-C."/>
            <person name="Shinozaki K."/>
            <person name="Nguyen H.T."/>
            <person name="Wing R.A."/>
            <person name="Cregan P."/>
            <person name="Specht J."/>
            <person name="Grimwood J."/>
            <person name="Rokhsar D."/>
            <person name="Stacey G."/>
            <person name="Shoemaker R.C."/>
            <person name="Jackson S.A."/>
        </authorList>
    </citation>
    <scope>NUCLEOTIDE SEQUENCE</scope>
    <source>
        <strain evidence="6">cv. Williams 82</strain>
        <tissue evidence="5">Callus</tissue>
    </source>
</reference>
<dbReference type="GO" id="GO:0007165">
    <property type="term" value="P:signal transduction"/>
    <property type="evidence" value="ECO:0007669"/>
    <property type="project" value="InterPro"/>
</dbReference>
<dbReference type="SMR" id="A0A0R0G1P9"/>
<name>A0A0R0G1P9_SOYBN</name>
<reference evidence="5" key="3">
    <citation type="submission" date="2018-07" db="EMBL/GenBank/DDBJ databases">
        <title>WGS assembly of Glycine max.</title>
        <authorList>
            <person name="Schmutz J."/>
            <person name="Cannon S."/>
            <person name="Schlueter J."/>
            <person name="Ma J."/>
            <person name="Mitros T."/>
            <person name="Nelson W."/>
            <person name="Hyten D."/>
            <person name="Song Q."/>
            <person name="Thelen J."/>
            <person name="Cheng J."/>
            <person name="Xu D."/>
            <person name="Hellsten U."/>
            <person name="May G."/>
            <person name="Yu Y."/>
            <person name="Sakurai T."/>
            <person name="Umezawa T."/>
            <person name="Bhattacharyya M."/>
            <person name="Sandhu D."/>
            <person name="Valliyodan B."/>
            <person name="Lindquist E."/>
            <person name="Peto M."/>
            <person name="Grant D."/>
            <person name="Shu S."/>
            <person name="Goodstein D."/>
            <person name="Barry K."/>
            <person name="Futrell-Griggs M."/>
            <person name="Abernathy B."/>
            <person name="Du J."/>
            <person name="Tian Z."/>
            <person name="Zhu L."/>
            <person name="Gill N."/>
            <person name="Joshi T."/>
            <person name="Libault M."/>
            <person name="Sethuraman A."/>
            <person name="Zhang X."/>
            <person name="Shinozaki K."/>
            <person name="Nguyen H."/>
            <person name="Wing R."/>
            <person name="Cregan P."/>
            <person name="Specht J."/>
            <person name="Grimwood J."/>
            <person name="Rokhsar D."/>
            <person name="Stacey G."/>
            <person name="Shoemaker R."/>
            <person name="Jackson S."/>
        </authorList>
    </citation>
    <scope>NUCLEOTIDE SEQUENCE</scope>
    <source>
        <tissue evidence="5">Callus</tissue>
    </source>
</reference>
<dbReference type="InParanoid" id="A0A0R0G1P9"/>
<dbReference type="InterPro" id="IPR011713">
    <property type="entry name" value="Leu-rich_rpt_3"/>
</dbReference>
<gene>
    <name evidence="5" type="ORF">GLYMA_15G162700</name>
</gene>
<dbReference type="InterPro" id="IPR035897">
    <property type="entry name" value="Toll_tir_struct_dom_sf"/>
</dbReference>
<feature type="domain" description="TIR" evidence="4">
    <location>
        <begin position="34"/>
        <end position="175"/>
    </location>
</feature>
<reference evidence="6" key="2">
    <citation type="submission" date="2018-02" db="UniProtKB">
        <authorList>
            <consortium name="EnsemblPlants"/>
        </authorList>
    </citation>
    <scope>IDENTIFICATION</scope>
    <source>
        <strain evidence="6">Williams 82</strain>
    </source>
</reference>
<dbReference type="EnsemblPlants" id="KRH12256">
    <property type="protein sequence ID" value="KRH12256"/>
    <property type="gene ID" value="GLYMA_15G162700"/>
</dbReference>
<dbReference type="InterPro" id="IPR044974">
    <property type="entry name" value="Disease_R_plants"/>
</dbReference>
<evidence type="ECO:0000256" key="2">
    <source>
        <dbReference type="ARBA" id="ARBA00022737"/>
    </source>
</evidence>
<dbReference type="OMA" id="RIGCMKV"/>
<keyword evidence="3" id="KW-0472">Membrane</keyword>
<accession>A0A0R0G1P9</accession>
<dbReference type="SMART" id="SM00255">
    <property type="entry name" value="TIR"/>
    <property type="match status" value="1"/>
</dbReference>
<sequence>MDTRLRVIDDPMNEVQWQNGAEEKSMSINTAPQIKFDVFVSLRGKDIRDGFLSHLTEAFKRNQVHAFVDDKLERGEEIWPSLVTAIERSFILLIIFSQDYASSRWCLEVLVTILECRDKYERIVIPVFYKMEPTNVQHQLGSYTKMHLLSMKEDTKARNDAEVVKEIVNLVLKRLAKPKIKSKGLHLTIKESPLRKEKNEGNFLPCLLTPPPQTKPFKIIELVLTALILTYTISLNDAAVVKEIVNLVLKTLVKPHVISKGLVGIEEKITTIESWIREKATDISLIGIWGMGGIGKTTLAEQVFNKLHSEYKGSYFLAREREESKRHEIISLKEKFFSGLLGYDVKICTPSSLPEDIVKRIGCMKVLIVIDDVNDLDHLEKLFGTLDNFGSEVYEVMKLSYKGLDHKEQRIFLELACFFLTSNIMMNVERLKDKALKTFSEDNYVSMHVTLQEMAWELIWRESRIPGRFNRLWNFDDIDEALKNVKATEAIRSIQIDVQNIMKQKLSPHIFAKMSRSQFLEISGEYNDDLFDQLCILAEGLQFLAIELRFFYWDYYPLKSLPENFSAKKLVVLNLPDSKMEKLWDGVKNLVNLKQVDLSLSKELMELPDLSKATNLEVLKLNCCYRLTNVHPSIFSLPKLEKLEFCWCISLTILASESQLCSLSYLNLDYCFPLKKFSPISENMKEGRLVKTMVKALPSSINNPRQSLPELPVSLETLDARQCISLKTVLFPSTTAEQLKENRKQVLLLNCLNLDEHTLVAIGLKAQINVMKFANHILSTPRCSVPEWLEYKTTNDHINIDPSSAPPSPILGYIFCFVFGRNQYPGMSVRCNICITISIGFIIKMSSSIIVLVYLNGRIFQSDDDIKFGGPKKAIQIKRGVTFDGLKKRIRDKLTKWIEIIPTNHFVRVSVATLRKQQIGTRAFLRNRV</sequence>
<dbReference type="PRINTS" id="PR00364">
    <property type="entry name" value="DISEASERSIST"/>
</dbReference>
<evidence type="ECO:0000313" key="7">
    <source>
        <dbReference type="Proteomes" id="UP000008827"/>
    </source>
</evidence>
<dbReference type="Gene3D" id="3.80.10.10">
    <property type="entry name" value="Ribonuclease Inhibitor"/>
    <property type="match status" value="1"/>
</dbReference>
<evidence type="ECO:0000256" key="3">
    <source>
        <dbReference type="SAM" id="Phobius"/>
    </source>
</evidence>
<dbReference type="InterPro" id="IPR032675">
    <property type="entry name" value="LRR_dom_sf"/>
</dbReference>
<evidence type="ECO:0000256" key="1">
    <source>
        <dbReference type="ARBA" id="ARBA00022614"/>
    </source>
</evidence>
<dbReference type="SUPFAM" id="SSF52200">
    <property type="entry name" value="Toll/Interleukin receptor TIR domain"/>
    <property type="match status" value="1"/>
</dbReference>
<evidence type="ECO:0000313" key="6">
    <source>
        <dbReference type="EnsemblPlants" id="KRH12256"/>
    </source>
</evidence>